<dbReference type="InterPro" id="IPR013785">
    <property type="entry name" value="Aldolase_TIM"/>
</dbReference>
<accession>A0A517N4V9</accession>
<dbReference type="OrthoDB" id="9770698at2"/>
<dbReference type="CDD" id="cd00408">
    <property type="entry name" value="DHDPS-like"/>
    <property type="match status" value="1"/>
</dbReference>
<dbReference type="Pfam" id="PF00701">
    <property type="entry name" value="DHDPS"/>
    <property type="match status" value="1"/>
</dbReference>
<dbReference type="PANTHER" id="PTHR12128:SF51">
    <property type="entry name" value="BLL4205 PROTEIN"/>
    <property type="match status" value="1"/>
</dbReference>
<dbReference type="InterPro" id="IPR002220">
    <property type="entry name" value="DapA-like"/>
</dbReference>
<dbReference type="SMART" id="SM01130">
    <property type="entry name" value="DHDPS"/>
    <property type="match status" value="1"/>
</dbReference>
<dbReference type="EMBL" id="CP036525">
    <property type="protein sequence ID" value="QDT02171.1"/>
    <property type="molecule type" value="Genomic_DNA"/>
</dbReference>
<dbReference type="PANTHER" id="PTHR12128">
    <property type="entry name" value="DIHYDRODIPICOLINATE SYNTHASE"/>
    <property type="match status" value="1"/>
</dbReference>
<evidence type="ECO:0000256" key="1">
    <source>
        <dbReference type="ARBA" id="ARBA00023239"/>
    </source>
</evidence>
<keyword evidence="3" id="KW-1185">Reference proteome</keyword>
<organism evidence="2 3">
    <name type="scientific">Rubripirellula lacrimiformis</name>
    <dbReference type="NCBI Taxonomy" id="1930273"/>
    <lineage>
        <taxon>Bacteria</taxon>
        <taxon>Pseudomonadati</taxon>
        <taxon>Planctomycetota</taxon>
        <taxon>Planctomycetia</taxon>
        <taxon>Pirellulales</taxon>
        <taxon>Pirellulaceae</taxon>
        <taxon>Rubripirellula</taxon>
    </lineage>
</organism>
<dbReference type="AlphaFoldDB" id="A0A517N4V9"/>
<keyword evidence="1" id="KW-0456">Lyase</keyword>
<dbReference type="Proteomes" id="UP000318538">
    <property type="component" value="Chromosome"/>
</dbReference>
<dbReference type="SUPFAM" id="SSF51569">
    <property type="entry name" value="Aldolase"/>
    <property type="match status" value="1"/>
</dbReference>
<proteinExistence type="predicted"/>
<evidence type="ECO:0000313" key="2">
    <source>
        <dbReference type="EMBL" id="QDT02171.1"/>
    </source>
</evidence>
<dbReference type="KEGG" id="rlc:K227x_05420"/>
<evidence type="ECO:0000313" key="3">
    <source>
        <dbReference type="Proteomes" id="UP000318538"/>
    </source>
</evidence>
<reference evidence="2 3" key="1">
    <citation type="submission" date="2019-02" db="EMBL/GenBank/DDBJ databases">
        <title>Deep-cultivation of Planctomycetes and their phenomic and genomic characterization uncovers novel biology.</title>
        <authorList>
            <person name="Wiegand S."/>
            <person name="Jogler M."/>
            <person name="Boedeker C."/>
            <person name="Pinto D."/>
            <person name="Vollmers J."/>
            <person name="Rivas-Marin E."/>
            <person name="Kohn T."/>
            <person name="Peeters S.H."/>
            <person name="Heuer A."/>
            <person name="Rast P."/>
            <person name="Oberbeckmann S."/>
            <person name="Bunk B."/>
            <person name="Jeske O."/>
            <person name="Meyerdierks A."/>
            <person name="Storesund J.E."/>
            <person name="Kallscheuer N."/>
            <person name="Luecker S."/>
            <person name="Lage O.M."/>
            <person name="Pohl T."/>
            <person name="Merkel B.J."/>
            <person name="Hornburger P."/>
            <person name="Mueller R.-W."/>
            <person name="Bruemmer F."/>
            <person name="Labrenz M."/>
            <person name="Spormann A.M."/>
            <person name="Op den Camp H."/>
            <person name="Overmann J."/>
            <person name="Amann R."/>
            <person name="Jetten M.S.M."/>
            <person name="Mascher T."/>
            <person name="Medema M.H."/>
            <person name="Devos D.P."/>
            <person name="Kaster A.-K."/>
            <person name="Ovreas L."/>
            <person name="Rohde M."/>
            <person name="Galperin M.Y."/>
            <person name="Jogler C."/>
        </authorList>
    </citation>
    <scope>NUCLEOTIDE SEQUENCE [LARGE SCALE GENOMIC DNA]</scope>
    <source>
        <strain evidence="2 3">K22_7</strain>
    </source>
</reference>
<gene>
    <name evidence="2" type="ORF">K227x_05420</name>
</gene>
<protein>
    <submittedName>
        <fullName evidence="2">Dihydrodipicolinate synthetase family protein</fullName>
    </submittedName>
</protein>
<dbReference type="GO" id="GO:0008840">
    <property type="term" value="F:4-hydroxy-tetrahydrodipicolinate synthase activity"/>
    <property type="evidence" value="ECO:0007669"/>
    <property type="project" value="TreeGrafter"/>
</dbReference>
<sequence>MQINEIPKPIRDSVQKGIVIPAMPLALDAQRGLDRQCQAALARYYIDAGVGGIAVGVHTTQFAIRDPGINLFEPVLKLTSEVIDDYSAAQGRHVWKVAGVCGTTQQAVREATFAVDHGYHSGLLSLAALAGESHDKLLDHCREVAAVIPVIGFYLQPAVGGCKLPYSFWREFAEIENVIAIKMAPFNRYQTLDVVRAVCDSGCEDKITLYTGNDDNIIVDLLTEYRIACDAGPKSVRIRGGLLGHWSVWARAAVELLDEVHAVVASGNGVPSELLRRNIELTDCNAAFFDAANDFAGCIPGIHEVLRRQGLMRGTWCLDPNEVLSQGQSQEIDRVTKAYPHLNDDGFVQDNLRRWLS</sequence>
<dbReference type="RefSeq" id="WP_145167930.1">
    <property type="nucleotide sequence ID" value="NZ_CP036525.1"/>
</dbReference>
<name>A0A517N4V9_9BACT</name>
<dbReference type="Gene3D" id="3.20.20.70">
    <property type="entry name" value="Aldolase class I"/>
    <property type="match status" value="1"/>
</dbReference>